<evidence type="ECO:0000256" key="1">
    <source>
        <dbReference type="SAM" id="MobiDB-lite"/>
    </source>
</evidence>
<dbReference type="EMBL" id="JADGJQ010000140">
    <property type="protein sequence ID" value="KAJ3167482.1"/>
    <property type="molecule type" value="Genomic_DNA"/>
</dbReference>
<comment type="caution">
    <text evidence="2">The sequence shown here is derived from an EMBL/GenBank/DDBJ whole genome shotgun (WGS) entry which is preliminary data.</text>
</comment>
<accession>A0AAD5TBQ5</accession>
<dbReference type="Proteomes" id="UP001212152">
    <property type="component" value="Unassembled WGS sequence"/>
</dbReference>
<protein>
    <submittedName>
        <fullName evidence="2">Uncharacterized protein</fullName>
    </submittedName>
</protein>
<dbReference type="AlphaFoldDB" id="A0AAD5TBQ5"/>
<sequence>MSLSLASTLDHRRYRPRAQGARFNPTSIRNTSTTDDTPQAVQNETAIAHANQAVDLESAVEVAAQEQKDNYSAGVDEWRDYKKKCRELAESHNKILALRKRHLDVLAEWYTADTTLADVSINLQGVSVQDLAKRYEEGRVHIRRSALADLAEAPVYADITAMTAPNSVDVHGLLHALWPTCIAATPPNLLVHSIAGSLFADTASAAVDQEMEADSKLVSVRVLADAVAFLSTGFRFAMEAAHDLGNSRNNSAKKGVARSDFAVFSPSQSTVGRVGAVALVAEFAASADCFPVHKDLFVVAAEACMFRRNGERSAQAPEYYEELHQPTPSPTSTA</sequence>
<evidence type="ECO:0000313" key="2">
    <source>
        <dbReference type="EMBL" id="KAJ3167482.1"/>
    </source>
</evidence>
<gene>
    <name evidence="2" type="ORF">HDU87_001671</name>
</gene>
<feature type="region of interest" description="Disordered" evidence="1">
    <location>
        <begin position="1"/>
        <end position="37"/>
    </location>
</feature>
<organism evidence="2 3">
    <name type="scientific">Geranomyces variabilis</name>
    <dbReference type="NCBI Taxonomy" id="109894"/>
    <lineage>
        <taxon>Eukaryota</taxon>
        <taxon>Fungi</taxon>
        <taxon>Fungi incertae sedis</taxon>
        <taxon>Chytridiomycota</taxon>
        <taxon>Chytridiomycota incertae sedis</taxon>
        <taxon>Chytridiomycetes</taxon>
        <taxon>Spizellomycetales</taxon>
        <taxon>Powellomycetaceae</taxon>
        <taxon>Geranomyces</taxon>
    </lineage>
</organism>
<keyword evidence="3" id="KW-1185">Reference proteome</keyword>
<evidence type="ECO:0000313" key="3">
    <source>
        <dbReference type="Proteomes" id="UP001212152"/>
    </source>
</evidence>
<feature type="compositionally biased region" description="Polar residues" evidence="1">
    <location>
        <begin position="24"/>
        <end position="37"/>
    </location>
</feature>
<name>A0AAD5TBQ5_9FUNG</name>
<proteinExistence type="predicted"/>
<reference evidence="2" key="1">
    <citation type="submission" date="2020-05" db="EMBL/GenBank/DDBJ databases">
        <title>Phylogenomic resolution of chytrid fungi.</title>
        <authorList>
            <person name="Stajich J.E."/>
            <person name="Amses K."/>
            <person name="Simmons R."/>
            <person name="Seto K."/>
            <person name="Myers J."/>
            <person name="Bonds A."/>
            <person name="Quandt C.A."/>
            <person name="Barry K."/>
            <person name="Liu P."/>
            <person name="Grigoriev I."/>
            <person name="Longcore J.E."/>
            <person name="James T.Y."/>
        </authorList>
    </citation>
    <scope>NUCLEOTIDE SEQUENCE</scope>
    <source>
        <strain evidence="2">JEL0379</strain>
    </source>
</reference>